<evidence type="ECO:0008006" key="3">
    <source>
        <dbReference type="Google" id="ProtNLM"/>
    </source>
</evidence>
<dbReference type="CDD" id="cd06223">
    <property type="entry name" value="PRTases_typeI"/>
    <property type="match status" value="1"/>
</dbReference>
<dbReference type="AlphaFoldDB" id="A0A0G0IM72"/>
<sequence length="450" mass="51795">MPREHQSPRVSYDRWKSKNSIIRQKDLYQRRLPVLIRDRITFCRSIDFKRDALRREWNEKRRKLTKEERQNFQIVVINSPGLKNPTQRREDVTLSLIEDLEATQIGPHPVATVEEYNYSGNDPDSRLSINNMEPASRLYIVASLVTAEDFRRVNRVVWDYKRAFGNKTLREVVLVSTHFPGREDKSGKINKETGKKTSTGQTIAVDADLAGLTGSIDRHANIESHSGAMSGFAADHGVPSVSLSPYKPLLRAVDERSNFEITDPILVGPDEGRNFIVDQIATERRLDRVDLEKDRSPETMQDTSLEVSAELLKKLRGKDALLYDDEGATLGTIRNHIIEKLVPAGVKSITILLAHVRFTNGYFDKKDGKWYQGWEENLNEILALCNYFKISFQIFVTNSREPVGDLDLYRRKHPNVIHIVDIKDYIKGLLLDDINDKDIFRKRKKEIIMH</sequence>
<evidence type="ECO:0000313" key="2">
    <source>
        <dbReference type="Proteomes" id="UP000034917"/>
    </source>
</evidence>
<dbReference type="EMBL" id="LBSV01000009">
    <property type="protein sequence ID" value="KKQ25314.1"/>
    <property type="molecule type" value="Genomic_DNA"/>
</dbReference>
<dbReference type="InterPro" id="IPR000836">
    <property type="entry name" value="PRTase_dom"/>
</dbReference>
<proteinExistence type="predicted"/>
<comment type="caution">
    <text evidence="1">The sequence shown here is derived from an EMBL/GenBank/DDBJ whole genome shotgun (WGS) entry which is preliminary data.</text>
</comment>
<evidence type="ECO:0000313" key="1">
    <source>
        <dbReference type="EMBL" id="KKQ25314.1"/>
    </source>
</evidence>
<name>A0A0G0IM72_9BACT</name>
<dbReference type="Proteomes" id="UP000034917">
    <property type="component" value="Unassembled WGS sequence"/>
</dbReference>
<dbReference type="Gene3D" id="3.40.50.2020">
    <property type="match status" value="2"/>
</dbReference>
<reference evidence="1 2" key="1">
    <citation type="journal article" date="2015" name="Nature">
        <title>rRNA introns, odd ribosomes, and small enigmatic genomes across a large radiation of phyla.</title>
        <authorList>
            <person name="Brown C.T."/>
            <person name="Hug L.A."/>
            <person name="Thomas B.C."/>
            <person name="Sharon I."/>
            <person name="Castelle C.J."/>
            <person name="Singh A."/>
            <person name="Wilkins M.J."/>
            <person name="Williams K.H."/>
            <person name="Banfield J.F."/>
        </authorList>
    </citation>
    <scope>NUCLEOTIDE SEQUENCE [LARGE SCALE GENOMIC DNA]</scope>
</reference>
<gene>
    <name evidence="1" type="ORF">US40_C0009G0020</name>
</gene>
<dbReference type="SUPFAM" id="SSF53271">
    <property type="entry name" value="PRTase-like"/>
    <property type="match status" value="1"/>
</dbReference>
<protein>
    <recommendedName>
        <fullName evidence="3">Phosphoribosyl pyrophosphate synthase</fullName>
    </recommendedName>
</protein>
<dbReference type="InterPro" id="IPR029057">
    <property type="entry name" value="PRTase-like"/>
</dbReference>
<accession>A0A0G0IM72</accession>
<organism evidence="1 2">
    <name type="scientific">Candidatus Roizmanbacteria bacterium GW2011_GWC2_37_13</name>
    <dbReference type="NCBI Taxonomy" id="1618486"/>
    <lineage>
        <taxon>Bacteria</taxon>
        <taxon>Candidatus Roizmaniibacteriota</taxon>
    </lineage>
</organism>